<evidence type="ECO:0000313" key="8">
    <source>
        <dbReference type="EMBL" id="PIT97615.1"/>
    </source>
</evidence>
<dbReference type="InterPro" id="IPR023798">
    <property type="entry name" value="Ribosomal_uS7_dom"/>
</dbReference>
<evidence type="ECO:0000256" key="3">
    <source>
        <dbReference type="ARBA" id="ARBA00022884"/>
    </source>
</evidence>
<keyword evidence="2 6" id="KW-0699">rRNA-binding</keyword>
<keyword evidence="4 6" id="KW-0689">Ribosomal protein</keyword>
<keyword evidence="3 6" id="KW-0694">RNA-binding</keyword>
<name>A0A2M6WXV6_9BACT</name>
<dbReference type="Gene3D" id="1.10.455.10">
    <property type="entry name" value="Ribosomal protein S7 domain"/>
    <property type="match status" value="1"/>
</dbReference>
<dbReference type="GO" id="GO:0000049">
    <property type="term" value="F:tRNA binding"/>
    <property type="evidence" value="ECO:0007669"/>
    <property type="project" value="UniProtKB-UniRule"/>
</dbReference>
<proteinExistence type="inferred from homology"/>
<dbReference type="NCBIfam" id="TIGR01029">
    <property type="entry name" value="rpsG_bact"/>
    <property type="match status" value="1"/>
</dbReference>
<gene>
    <name evidence="6" type="primary">rpsG</name>
    <name evidence="8" type="ORF">COT77_00690</name>
</gene>
<dbReference type="GO" id="GO:0015935">
    <property type="term" value="C:small ribosomal subunit"/>
    <property type="evidence" value="ECO:0007669"/>
    <property type="project" value="InterPro"/>
</dbReference>
<dbReference type="Pfam" id="PF00177">
    <property type="entry name" value="Ribosomal_S7"/>
    <property type="match status" value="1"/>
</dbReference>
<dbReference type="CDD" id="cd14869">
    <property type="entry name" value="uS7_Bacteria"/>
    <property type="match status" value="1"/>
</dbReference>
<accession>A0A2M6WXV6</accession>
<comment type="subunit">
    <text evidence="6">Part of the 30S ribosomal subunit. Contacts proteins S9 and S11.</text>
</comment>
<comment type="similarity">
    <text evidence="1 6">Belongs to the universal ribosomal protein uS7 family.</text>
</comment>
<evidence type="ECO:0000256" key="4">
    <source>
        <dbReference type="ARBA" id="ARBA00022980"/>
    </source>
</evidence>
<comment type="function">
    <text evidence="6">One of the primary rRNA binding proteins, it binds directly to 16S rRNA where it nucleates assembly of the head domain of the 30S subunit. Is located at the subunit interface close to the decoding center, probably blocks exit of the E-site tRNA.</text>
</comment>
<dbReference type="HAMAP" id="MF_00480_B">
    <property type="entry name" value="Ribosomal_uS7_B"/>
    <property type="match status" value="1"/>
</dbReference>
<dbReference type="AlphaFoldDB" id="A0A2M6WXV6"/>
<dbReference type="EMBL" id="PEZV01000004">
    <property type="protein sequence ID" value="PIT97615.1"/>
    <property type="molecule type" value="Genomic_DNA"/>
</dbReference>
<reference evidence="9" key="1">
    <citation type="submission" date="2017-09" db="EMBL/GenBank/DDBJ databases">
        <title>Depth-based differentiation of microbial function through sediment-hosted aquifers and enrichment of novel symbionts in the deep terrestrial subsurface.</title>
        <authorList>
            <person name="Probst A.J."/>
            <person name="Ladd B."/>
            <person name="Jarett J.K."/>
            <person name="Geller-Mcgrath D.E."/>
            <person name="Sieber C.M.K."/>
            <person name="Emerson J.B."/>
            <person name="Anantharaman K."/>
            <person name="Thomas B.C."/>
            <person name="Malmstrom R."/>
            <person name="Stieglmeier M."/>
            <person name="Klingl A."/>
            <person name="Woyke T."/>
            <person name="Ryan C.M."/>
            <person name="Banfield J.F."/>
        </authorList>
    </citation>
    <scope>NUCLEOTIDE SEQUENCE [LARGE SCALE GENOMIC DNA]</scope>
</reference>
<feature type="domain" description="Small ribosomal subunit protein uS7" evidence="7">
    <location>
        <begin position="4"/>
        <end position="149"/>
    </location>
</feature>
<organism evidence="8 9">
    <name type="scientific">Candidatus Berkelbacteria bacterium CG10_big_fil_rev_8_21_14_0_10_41_12</name>
    <dbReference type="NCBI Taxonomy" id="1974513"/>
    <lineage>
        <taxon>Bacteria</taxon>
        <taxon>Candidatus Berkelbacteria</taxon>
    </lineage>
</organism>
<dbReference type="FunFam" id="1.10.455.10:FF:000001">
    <property type="entry name" value="30S ribosomal protein S7"/>
    <property type="match status" value="1"/>
</dbReference>
<dbReference type="SUPFAM" id="SSF47973">
    <property type="entry name" value="Ribosomal protein S7"/>
    <property type="match status" value="1"/>
</dbReference>
<comment type="caution">
    <text evidence="8">The sequence shown here is derived from an EMBL/GenBank/DDBJ whole genome shotgun (WGS) entry which is preliminary data.</text>
</comment>
<evidence type="ECO:0000256" key="5">
    <source>
        <dbReference type="ARBA" id="ARBA00023274"/>
    </source>
</evidence>
<dbReference type="InterPro" id="IPR005717">
    <property type="entry name" value="Ribosomal_uS7_bac/org-type"/>
</dbReference>
<evidence type="ECO:0000256" key="6">
    <source>
        <dbReference type="HAMAP-Rule" id="MF_00480"/>
    </source>
</evidence>
<evidence type="ECO:0000313" key="9">
    <source>
        <dbReference type="Proteomes" id="UP000228596"/>
    </source>
</evidence>
<keyword evidence="5 6" id="KW-0687">Ribonucleoprotein</keyword>
<evidence type="ECO:0000256" key="2">
    <source>
        <dbReference type="ARBA" id="ARBA00022730"/>
    </source>
</evidence>
<dbReference type="GO" id="GO:0003735">
    <property type="term" value="F:structural constituent of ribosome"/>
    <property type="evidence" value="ECO:0007669"/>
    <property type="project" value="InterPro"/>
</dbReference>
<dbReference type="GO" id="GO:0019843">
    <property type="term" value="F:rRNA binding"/>
    <property type="evidence" value="ECO:0007669"/>
    <property type="project" value="UniProtKB-UniRule"/>
</dbReference>
<keyword evidence="6" id="KW-0820">tRNA-binding</keyword>
<dbReference type="InterPro" id="IPR000235">
    <property type="entry name" value="Ribosomal_uS7"/>
</dbReference>
<sequence length="158" mass="17905">MRGRRSNKKKILLPDSKYNSTTIAKFINYIMLDGQKETATSILYEALDIASKNLKRDSLEIFQKALENVSPLVEVRSRRIGGANYQVPIEVREPRRTTLGLRWILNAARDKKGAKISEKLAQELSDACKGIGNSVKCREDTHRMAEANKAFAHFARLK</sequence>
<dbReference type="GO" id="GO:0006412">
    <property type="term" value="P:translation"/>
    <property type="evidence" value="ECO:0007669"/>
    <property type="project" value="UniProtKB-UniRule"/>
</dbReference>
<evidence type="ECO:0000256" key="1">
    <source>
        <dbReference type="ARBA" id="ARBA00007151"/>
    </source>
</evidence>
<dbReference type="PIRSF" id="PIRSF002122">
    <property type="entry name" value="RPS7p_RPS7a_RPS5e_RPS7o"/>
    <property type="match status" value="1"/>
</dbReference>
<protein>
    <recommendedName>
        <fullName evidence="6">Small ribosomal subunit protein uS7</fullName>
    </recommendedName>
</protein>
<dbReference type="InterPro" id="IPR036823">
    <property type="entry name" value="Ribosomal_uS7_dom_sf"/>
</dbReference>
<dbReference type="PANTHER" id="PTHR11205">
    <property type="entry name" value="RIBOSOMAL PROTEIN S7"/>
    <property type="match status" value="1"/>
</dbReference>
<dbReference type="Proteomes" id="UP000228596">
    <property type="component" value="Unassembled WGS sequence"/>
</dbReference>
<evidence type="ECO:0000259" key="7">
    <source>
        <dbReference type="Pfam" id="PF00177"/>
    </source>
</evidence>